<keyword evidence="2 3" id="KW-0378">Hydrolase</keyword>
<evidence type="ECO:0000313" key="7">
    <source>
        <dbReference type="Proteomes" id="UP000094714"/>
    </source>
</evidence>
<dbReference type="GeneID" id="83716287"/>
<evidence type="ECO:0000256" key="2">
    <source>
        <dbReference type="ARBA" id="ARBA00022801"/>
    </source>
</evidence>
<dbReference type="SUPFAM" id="SSF54637">
    <property type="entry name" value="Thioesterase/thiol ester dehydrase-isomerase"/>
    <property type="match status" value="1"/>
</dbReference>
<evidence type="ECO:0000313" key="6">
    <source>
        <dbReference type="EMBL" id="QIX59109.1"/>
    </source>
</evidence>
<protein>
    <submittedName>
        <fullName evidence="5">Acyl-CoA hydrolase</fullName>
        <ecNumber evidence="5">3.1.2.2</ecNumber>
    </submittedName>
</protein>
<dbReference type="Gene3D" id="3.10.129.10">
    <property type="entry name" value="Hotdog Thioesterase"/>
    <property type="match status" value="1"/>
</dbReference>
<reference evidence="5 7" key="1">
    <citation type="submission" date="2016-09" db="EMBL/GenBank/DDBJ databases">
        <title>Genome Sequence of the Lactobacillus fermentum strain NCC2970 (CNCM I-5068).</title>
        <authorList>
            <person name="Barretto C."/>
            <person name="Ngom-Bru C."/>
            <person name="Genevaz A."/>
            <person name="Fournier C."/>
            <person name="Moine D."/>
            <person name="Kassam M."/>
            <person name="Iltis A."/>
            <person name="Sagory-Zalkind P."/>
            <person name="Faucherand G."/>
            <person name="Descombes P."/>
            <person name="Duboux S."/>
        </authorList>
    </citation>
    <scope>NUCLEOTIDE SEQUENCE [LARGE SCALE GENOMIC DNA]</scope>
    <source>
        <strain evidence="5 7">NCC2970</strain>
    </source>
</reference>
<dbReference type="OrthoDB" id="9791628at2"/>
<dbReference type="InterPro" id="IPR029069">
    <property type="entry name" value="HotDog_dom_sf"/>
</dbReference>
<evidence type="ECO:0000313" key="8">
    <source>
        <dbReference type="Proteomes" id="UP000503169"/>
    </source>
</evidence>
<evidence type="ECO:0000256" key="1">
    <source>
        <dbReference type="ARBA" id="ARBA00010458"/>
    </source>
</evidence>
<dbReference type="InterPro" id="IPR033120">
    <property type="entry name" value="HOTDOG_ACOT"/>
</dbReference>
<dbReference type="EMBL" id="CP050919">
    <property type="protein sequence ID" value="QIX59109.1"/>
    <property type="molecule type" value="Genomic_DNA"/>
</dbReference>
<dbReference type="CDD" id="cd03442">
    <property type="entry name" value="BFIT_BACH"/>
    <property type="match status" value="1"/>
</dbReference>
<dbReference type="InterPro" id="IPR006683">
    <property type="entry name" value="Thioestr_dom"/>
</dbReference>
<sequence length="167" mass="18691">MVKEITCNQTRVVTTHRVMSADLNEHETMFGGKLLAMVDAEASLAAVRLARGTVVTASMDHVQFTRPFVLGDAAELQAFVTGIGKRSIEVFAKVIVEEMATGKRTLGFSCFMTYVAIDEAANFTDYRLIGEDDEQAFLMETYQNRREHRRTERENLAAVNAHVNLDK</sequence>
<dbReference type="PANTHER" id="PTHR11049:SF24">
    <property type="entry name" value="CYTOSOLIC ACYL COENZYME A THIOESTER HYDROLASE"/>
    <property type="match status" value="1"/>
</dbReference>
<dbReference type="GO" id="GO:0009062">
    <property type="term" value="P:fatty acid catabolic process"/>
    <property type="evidence" value="ECO:0007669"/>
    <property type="project" value="TreeGrafter"/>
</dbReference>
<dbReference type="InterPro" id="IPR040170">
    <property type="entry name" value="Cytosol_ACT"/>
</dbReference>
<accession>A0A1D7ZVN4</accession>
<gene>
    <name evidence="6" type="ORF">HCY95_01549</name>
    <name evidence="5" type="ORF">LACFE_CDS0385</name>
</gene>
<dbReference type="GO" id="GO:0005829">
    <property type="term" value="C:cytosol"/>
    <property type="evidence" value="ECO:0007669"/>
    <property type="project" value="TreeGrafter"/>
</dbReference>
<evidence type="ECO:0000313" key="5">
    <source>
        <dbReference type="EMBL" id="AOR73859.1"/>
    </source>
</evidence>
<dbReference type="PATRIC" id="fig|1613.112.peg.406"/>
<dbReference type="AlphaFoldDB" id="A0A1D7ZVN4"/>
<proteinExistence type="inferred from homology"/>
<dbReference type="Proteomes" id="UP000503169">
    <property type="component" value="Chromosome"/>
</dbReference>
<dbReference type="RefSeq" id="WP_012391509.1">
    <property type="nucleotide sequence ID" value="NZ_BJLV01000001.1"/>
</dbReference>
<feature type="domain" description="HotDog ACOT-type" evidence="4">
    <location>
        <begin position="8"/>
        <end position="120"/>
    </location>
</feature>
<reference evidence="6 8" key="2">
    <citation type="submission" date="2020-04" db="EMBL/GenBank/DDBJ databases">
        <title>Novel strain L. Fermentum HFD1 producer antibacterial peptides.</title>
        <authorList>
            <person name="Ozhegov G.D."/>
            <person name="Pavlova A.S."/>
            <person name="Zhuravleva D.E."/>
            <person name="Gogoleva N.V."/>
            <person name="Shagimardanova E.I."/>
            <person name="Markelova M.I."/>
            <person name="Yarullina D.R."/>
            <person name="Kayumov A.R."/>
        </authorList>
    </citation>
    <scope>NUCLEOTIDE SEQUENCE [LARGE SCALE GENOMIC DNA]</scope>
    <source>
        <strain evidence="6 8">HFD1</strain>
    </source>
</reference>
<name>A0A1D7ZVN4_LIMFE</name>
<comment type="similarity">
    <text evidence="1">Belongs to the acyl coenzyme A hydrolase family.</text>
</comment>
<evidence type="ECO:0000259" key="4">
    <source>
        <dbReference type="PROSITE" id="PS51770"/>
    </source>
</evidence>
<dbReference type="PROSITE" id="PS51770">
    <property type="entry name" value="HOTDOG_ACOT"/>
    <property type="match status" value="1"/>
</dbReference>
<dbReference type="EC" id="3.1.2.2" evidence="5"/>
<dbReference type="EMBL" id="CP017151">
    <property type="protein sequence ID" value="AOR73859.1"/>
    <property type="molecule type" value="Genomic_DNA"/>
</dbReference>
<dbReference type="PANTHER" id="PTHR11049">
    <property type="entry name" value="ACYL COENZYME A THIOESTER HYDROLASE"/>
    <property type="match status" value="1"/>
</dbReference>
<evidence type="ECO:0000256" key="3">
    <source>
        <dbReference type="PROSITE-ProRule" id="PRU01106"/>
    </source>
</evidence>
<dbReference type="Pfam" id="PF03061">
    <property type="entry name" value="4HBT"/>
    <property type="match status" value="1"/>
</dbReference>
<dbReference type="GO" id="GO:0006637">
    <property type="term" value="P:acyl-CoA metabolic process"/>
    <property type="evidence" value="ECO:0007669"/>
    <property type="project" value="TreeGrafter"/>
</dbReference>
<dbReference type="GO" id="GO:0052816">
    <property type="term" value="F:long-chain fatty acyl-CoA hydrolase activity"/>
    <property type="evidence" value="ECO:0007669"/>
    <property type="project" value="TreeGrafter"/>
</dbReference>
<organism evidence="5 7">
    <name type="scientific">Limosilactobacillus fermentum</name>
    <name type="common">Lactobacillus fermentum</name>
    <dbReference type="NCBI Taxonomy" id="1613"/>
    <lineage>
        <taxon>Bacteria</taxon>
        <taxon>Bacillati</taxon>
        <taxon>Bacillota</taxon>
        <taxon>Bacilli</taxon>
        <taxon>Lactobacillales</taxon>
        <taxon>Lactobacillaceae</taxon>
        <taxon>Limosilactobacillus</taxon>
    </lineage>
</organism>
<dbReference type="Proteomes" id="UP000094714">
    <property type="component" value="Chromosome"/>
</dbReference>